<evidence type="ECO:0000313" key="6">
    <source>
        <dbReference type="EMBL" id="CAK89120.1"/>
    </source>
</evidence>
<keyword evidence="2 5" id="KW-0812">Transmembrane</keyword>
<dbReference type="EMBL" id="CT868653">
    <property type="protein sequence ID" value="CAK89120.1"/>
    <property type="molecule type" value="Genomic_DNA"/>
</dbReference>
<dbReference type="PANTHER" id="PTHR11040">
    <property type="entry name" value="ZINC/IRON TRANSPORTER"/>
    <property type="match status" value="1"/>
</dbReference>
<evidence type="ECO:0000256" key="4">
    <source>
        <dbReference type="ARBA" id="ARBA00023136"/>
    </source>
</evidence>
<evidence type="ECO:0000256" key="5">
    <source>
        <dbReference type="SAM" id="Phobius"/>
    </source>
</evidence>
<evidence type="ECO:0000313" key="7">
    <source>
        <dbReference type="Proteomes" id="UP000000600"/>
    </source>
</evidence>
<dbReference type="PANTHER" id="PTHR11040:SF44">
    <property type="entry name" value="PROTEIN ZNTC-RELATED"/>
    <property type="match status" value="1"/>
</dbReference>
<keyword evidence="7" id="KW-1185">Reference proteome</keyword>
<sequence>MDIDYLFAIKVVSMIVMFLMIIVMGNIPLRSTAFKGNQLLLELTGAFSGGLFLSVGIIHLLPESMKQFHLNYKAQEIESFNEFPYACLITVLSFALILYIEKIAFIHDHTIDESHSHQIAVINQQDIFGELESPETAKQQIQQIKEQNEIQVNSLTPYILQFAIGKDLCNEEFMHSLRVQQQEQNNKYLNVQVLPQQQFVISGQKV</sequence>
<dbReference type="GeneID" id="5042302"/>
<accession>A0E1F3</accession>
<dbReference type="GO" id="GO:0005385">
    <property type="term" value="F:zinc ion transmembrane transporter activity"/>
    <property type="evidence" value="ECO:0000318"/>
    <property type="project" value="GO_Central"/>
</dbReference>
<name>A0E1F3_PARTE</name>
<dbReference type="KEGG" id="ptm:GSPATT00022289001"/>
<comment type="subcellular location">
    <subcellularLocation>
        <location evidence="1">Membrane</location>
        <topology evidence="1">Multi-pass membrane protein</topology>
    </subcellularLocation>
</comment>
<dbReference type="GO" id="GO:0071577">
    <property type="term" value="P:zinc ion transmembrane transport"/>
    <property type="evidence" value="ECO:0000318"/>
    <property type="project" value="GO_Central"/>
</dbReference>
<dbReference type="GO" id="GO:0005886">
    <property type="term" value="C:plasma membrane"/>
    <property type="evidence" value="ECO:0000318"/>
    <property type="project" value="GO_Central"/>
</dbReference>
<evidence type="ECO:0000256" key="3">
    <source>
        <dbReference type="ARBA" id="ARBA00022989"/>
    </source>
</evidence>
<proteinExistence type="predicted"/>
<keyword evidence="4 5" id="KW-0472">Membrane</keyword>
<feature type="transmembrane region" description="Helical" evidence="5">
    <location>
        <begin position="82"/>
        <end position="100"/>
    </location>
</feature>
<dbReference type="RefSeq" id="XP_001456517.1">
    <property type="nucleotide sequence ID" value="XM_001456480.1"/>
</dbReference>
<dbReference type="HOGENOM" id="CLU_1334153_0_0_1"/>
<reference evidence="6 7" key="1">
    <citation type="journal article" date="2006" name="Nature">
        <title>Global trends of whole-genome duplications revealed by the ciliate Paramecium tetraurelia.</title>
        <authorList>
            <consortium name="Genoscope"/>
            <person name="Aury J.-M."/>
            <person name="Jaillon O."/>
            <person name="Duret L."/>
            <person name="Noel B."/>
            <person name="Jubin C."/>
            <person name="Porcel B.M."/>
            <person name="Segurens B."/>
            <person name="Daubin V."/>
            <person name="Anthouard V."/>
            <person name="Aiach N."/>
            <person name="Arnaiz O."/>
            <person name="Billaut A."/>
            <person name="Beisson J."/>
            <person name="Blanc I."/>
            <person name="Bouhouche K."/>
            <person name="Camara F."/>
            <person name="Duharcourt S."/>
            <person name="Guigo R."/>
            <person name="Gogendeau D."/>
            <person name="Katinka M."/>
            <person name="Keller A.-M."/>
            <person name="Kissmehl R."/>
            <person name="Klotz C."/>
            <person name="Koll F."/>
            <person name="Le Moue A."/>
            <person name="Lepere C."/>
            <person name="Malinsky S."/>
            <person name="Nowacki M."/>
            <person name="Nowak J.K."/>
            <person name="Plattner H."/>
            <person name="Poulain J."/>
            <person name="Ruiz F."/>
            <person name="Serrano V."/>
            <person name="Zagulski M."/>
            <person name="Dessen P."/>
            <person name="Betermier M."/>
            <person name="Weissenbach J."/>
            <person name="Scarpelli C."/>
            <person name="Schachter V."/>
            <person name="Sperling L."/>
            <person name="Meyer E."/>
            <person name="Cohen J."/>
            <person name="Wincker P."/>
        </authorList>
    </citation>
    <scope>NUCLEOTIDE SEQUENCE [LARGE SCALE GENOMIC DNA]</scope>
    <source>
        <strain evidence="6 7">Stock d4-2</strain>
    </source>
</reference>
<evidence type="ECO:0000256" key="2">
    <source>
        <dbReference type="ARBA" id="ARBA00022692"/>
    </source>
</evidence>
<evidence type="ECO:0000256" key="1">
    <source>
        <dbReference type="ARBA" id="ARBA00004141"/>
    </source>
</evidence>
<dbReference type="OrthoDB" id="10263369at2759"/>
<dbReference type="eggNOG" id="ENOG502SW91">
    <property type="taxonomic scope" value="Eukaryota"/>
</dbReference>
<feature type="transmembrane region" description="Helical" evidence="5">
    <location>
        <begin position="39"/>
        <end position="62"/>
    </location>
</feature>
<dbReference type="Proteomes" id="UP000000600">
    <property type="component" value="Unassembled WGS sequence"/>
</dbReference>
<dbReference type="InParanoid" id="A0E1F3"/>
<dbReference type="InterPro" id="IPR003689">
    <property type="entry name" value="ZIP"/>
</dbReference>
<organism evidence="6 7">
    <name type="scientific">Paramecium tetraurelia</name>
    <dbReference type="NCBI Taxonomy" id="5888"/>
    <lineage>
        <taxon>Eukaryota</taxon>
        <taxon>Sar</taxon>
        <taxon>Alveolata</taxon>
        <taxon>Ciliophora</taxon>
        <taxon>Intramacronucleata</taxon>
        <taxon>Oligohymenophorea</taxon>
        <taxon>Peniculida</taxon>
        <taxon>Parameciidae</taxon>
        <taxon>Paramecium</taxon>
    </lineage>
</organism>
<dbReference type="STRING" id="5888.A0E1F3"/>
<gene>
    <name evidence="6" type="ORF">GSPATT00022289001</name>
</gene>
<dbReference type="Pfam" id="PF02535">
    <property type="entry name" value="Zip"/>
    <property type="match status" value="1"/>
</dbReference>
<keyword evidence="3 5" id="KW-1133">Transmembrane helix</keyword>
<protein>
    <submittedName>
        <fullName evidence="6">Uncharacterized protein</fullName>
    </submittedName>
</protein>
<dbReference type="AlphaFoldDB" id="A0E1F3"/>
<feature type="transmembrane region" description="Helical" evidence="5">
    <location>
        <begin position="6"/>
        <end position="27"/>
    </location>
</feature>